<keyword evidence="2" id="KW-1185">Reference proteome</keyword>
<comment type="caution">
    <text evidence="1">The sequence shown here is derived from an EMBL/GenBank/DDBJ whole genome shotgun (WGS) entry which is preliminary data.</text>
</comment>
<organism evidence="1 2">
    <name type="scientific">Sphingomonas aerolata</name>
    <dbReference type="NCBI Taxonomy" id="185951"/>
    <lineage>
        <taxon>Bacteria</taxon>
        <taxon>Pseudomonadati</taxon>
        <taxon>Pseudomonadota</taxon>
        <taxon>Alphaproteobacteria</taxon>
        <taxon>Sphingomonadales</taxon>
        <taxon>Sphingomonadaceae</taxon>
        <taxon>Sphingomonas</taxon>
    </lineage>
</organism>
<evidence type="ECO:0000313" key="1">
    <source>
        <dbReference type="EMBL" id="PTM47001.1"/>
    </source>
</evidence>
<accession>A0A2T4YTF0</accession>
<gene>
    <name evidence="1" type="ORF">C8J24_0382</name>
</gene>
<proteinExistence type="predicted"/>
<dbReference type="RefSeq" id="WP_156360324.1">
    <property type="nucleotide sequence ID" value="NZ_CP098762.1"/>
</dbReference>
<sequence>MEFPVRPAKLERFMDDQAVLARIAPNPAVAQMHRDLERYYREQLDQALRLI</sequence>
<dbReference type="Proteomes" id="UP000240996">
    <property type="component" value="Unassembled WGS sequence"/>
</dbReference>
<reference evidence="1 2" key="1">
    <citation type="submission" date="2018-04" db="EMBL/GenBank/DDBJ databases">
        <title>Genomic Encyclopedia of Type Strains, Phase III (KMG-III): the genomes of soil and plant-associated and newly described type strains.</title>
        <authorList>
            <person name="Whitman W."/>
        </authorList>
    </citation>
    <scope>NUCLEOTIDE SEQUENCE [LARGE SCALE GENOMIC DNA]</scope>
    <source>
        <strain evidence="1 2">NW12</strain>
    </source>
</reference>
<name>A0A2T4YTF0_9SPHN</name>
<protein>
    <submittedName>
        <fullName evidence="1">Uncharacterized protein</fullName>
    </submittedName>
</protein>
<dbReference type="GeneID" id="93688888"/>
<evidence type="ECO:0000313" key="2">
    <source>
        <dbReference type="Proteomes" id="UP000240996"/>
    </source>
</evidence>
<dbReference type="AlphaFoldDB" id="A0A2T4YTF0"/>
<dbReference type="EMBL" id="PZZN01000001">
    <property type="protein sequence ID" value="PTM47001.1"/>
    <property type="molecule type" value="Genomic_DNA"/>
</dbReference>